<keyword evidence="2" id="KW-1185">Reference proteome</keyword>
<evidence type="ECO:0000313" key="1">
    <source>
        <dbReference type="EMBL" id="CAB4014039.1"/>
    </source>
</evidence>
<proteinExistence type="predicted"/>
<evidence type="ECO:0000313" key="2">
    <source>
        <dbReference type="Proteomes" id="UP001152795"/>
    </source>
</evidence>
<gene>
    <name evidence="1" type="ORF">PACLA_8A041463</name>
</gene>
<reference evidence="1" key="1">
    <citation type="submission" date="2020-04" db="EMBL/GenBank/DDBJ databases">
        <authorList>
            <person name="Alioto T."/>
            <person name="Alioto T."/>
            <person name="Gomez Garrido J."/>
        </authorList>
    </citation>
    <scope>NUCLEOTIDE SEQUENCE</scope>
    <source>
        <strain evidence="1">A484AB</strain>
    </source>
</reference>
<comment type="caution">
    <text evidence="1">The sequence shown here is derived from an EMBL/GenBank/DDBJ whole genome shotgun (WGS) entry which is preliminary data.</text>
</comment>
<protein>
    <submittedName>
        <fullName evidence="1">Uncharacterized protein</fullName>
    </submittedName>
</protein>
<accession>A0A6S7IAL1</accession>
<dbReference type="EMBL" id="CACRXK020008124">
    <property type="protein sequence ID" value="CAB4014039.1"/>
    <property type="molecule type" value="Genomic_DNA"/>
</dbReference>
<organism evidence="1 2">
    <name type="scientific">Paramuricea clavata</name>
    <name type="common">Red gorgonian</name>
    <name type="synonym">Violescent sea-whip</name>
    <dbReference type="NCBI Taxonomy" id="317549"/>
    <lineage>
        <taxon>Eukaryota</taxon>
        <taxon>Metazoa</taxon>
        <taxon>Cnidaria</taxon>
        <taxon>Anthozoa</taxon>
        <taxon>Octocorallia</taxon>
        <taxon>Malacalcyonacea</taxon>
        <taxon>Plexauridae</taxon>
        <taxon>Paramuricea</taxon>
    </lineage>
</organism>
<name>A0A6S7IAL1_PARCT</name>
<dbReference type="Proteomes" id="UP001152795">
    <property type="component" value="Unassembled WGS sequence"/>
</dbReference>
<dbReference type="OrthoDB" id="10617446at2759"/>
<sequence>MATGTDFITDKLIDELNHTLVATQERLEQKEFVLDEKEIEIMERDELVEQLREKLATAEQLSTLQESKNAELLATFEQETAADIANWRAKLKCTEEELHQAKCESEKAIEKLTHERNALQEKLQDYESVVSKEQLRELYNTMEEKSQRIADLEQHLNEMNKKDSKICELQMEIDILQGIRCVLAEM</sequence>
<dbReference type="Gene3D" id="1.20.5.170">
    <property type="match status" value="1"/>
</dbReference>
<dbReference type="AlphaFoldDB" id="A0A6S7IAL1"/>